<evidence type="ECO:0000313" key="2">
    <source>
        <dbReference type="EMBL" id="TFL05070.1"/>
    </source>
</evidence>
<evidence type="ECO:0000256" key="1">
    <source>
        <dbReference type="SAM" id="MobiDB-lite"/>
    </source>
</evidence>
<dbReference type="Proteomes" id="UP000305067">
    <property type="component" value="Unassembled WGS sequence"/>
</dbReference>
<keyword evidence="3" id="KW-1185">Reference proteome</keyword>
<dbReference type="Gene3D" id="3.80.10.10">
    <property type="entry name" value="Ribonuclease Inhibitor"/>
    <property type="match status" value="1"/>
</dbReference>
<sequence>MRTASPGVLTLCHETLYHIFLLTFNAATRRSIVPWQLAALCKRWRAVAHAAPQLWTRFDICRDHECKTVHGVCVSNLPDMVRCCLQLRLVQSLPIDVVYIPMERNHAQPHSYEHCAKHSHRWRTLRFAPSTSGSISRSPWEFSRTCNDTPIMFSALTRIDYICEEGLFLLEPHFHKESLPALTTLRLHNWEGDLATDFTLDTASCSPWGPLRYIILVDFTGDSIAILRLLKACPVITHFSLSSAETTSNTTIVIAQDRTTVVLEELVQLQIELERHSEPASLLQIVSFISCPKLKRLPVHHCGILEHPREEDYLRALVARLLDRLAAKGLRQTKKGSKKAVALSEPHMNATLAAENNHQSLMQRRVDPQSTVIYCLPSDAPVFTGFPSLVTTSLAHINLLAATALEDVKLNRPLAPSGSLQTLEGHKLRQLSTVDHVRSRRCVASDPEDDNPARLIRLGPHFTTGLLPALKSLWLDHWDGGISTALGTERSPPHFPWTQLHHLHLSIGISDFESILYLLRTCSELTHFSVSRNSDEFLSLDRPVPDVEPVLHAQLVQLEMNLEGIYHQVLARGERRGANVADTFVSQQGFSDFRAPDSMQGRCANTPLFPRPKTLQLNELRFDPVLLVHVVQSRQEQVLLGNHNVVPLERVEIRYDMFGLRYAKHPVEQHYEATLANLFSASLIPNTCKFVFDAREFLPRFRLEMLEDPLSDSESNIWPGNELPRTFRQHPSPSLLPNSKEHS</sequence>
<organism evidence="2 3">
    <name type="scientific">Pterulicium gracile</name>
    <dbReference type="NCBI Taxonomy" id="1884261"/>
    <lineage>
        <taxon>Eukaryota</taxon>
        <taxon>Fungi</taxon>
        <taxon>Dikarya</taxon>
        <taxon>Basidiomycota</taxon>
        <taxon>Agaricomycotina</taxon>
        <taxon>Agaricomycetes</taxon>
        <taxon>Agaricomycetidae</taxon>
        <taxon>Agaricales</taxon>
        <taxon>Pleurotineae</taxon>
        <taxon>Pterulaceae</taxon>
        <taxon>Pterulicium</taxon>
    </lineage>
</organism>
<name>A0A5C3QW94_9AGAR</name>
<feature type="region of interest" description="Disordered" evidence="1">
    <location>
        <begin position="721"/>
        <end position="743"/>
    </location>
</feature>
<dbReference type="OrthoDB" id="2269034at2759"/>
<accession>A0A5C3QW94</accession>
<protein>
    <recommendedName>
        <fullName evidence="4">F-box domain-containing protein</fullName>
    </recommendedName>
</protein>
<dbReference type="AlphaFoldDB" id="A0A5C3QW94"/>
<dbReference type="SUPFAM" id="SSF52047">
    <property type="entry name" value="RNI-like"/>
    <property type="match status" value="1"/>
</dbReference>
<dbReference type="EMBL" id="ML178817">
    <property type="protein sequence ID" value="TFL05070.1"/>
    <property type="molecule type" value="Genomic_DNA"/>
</dbReference>
<proteinExistence type="predicted"/>
<evidence type="ECO:0008006" key="4">
    <source>
        <dbReference type="Google" id="ProtNLM"/>
    </source>
</evidence>
<gene>
    <name evidence="2" type="ORF">BDV98DRAFT_634067</name>
</gene>
<evidence type="ECO:0000313" key="3">
    <source>
        <dbReference type="Proteomes" id="UP000305067"/>
    </source>
</evidence>
<reference evidence="2 3" key="1">
    <citation type="journal article" date="2019" name="Nat. Ecol. Evol.">
        <title>Megaphylogeny resolves global patterns of mushroom evolution.</title>
        <authorList>
            <person name="Varga T."/>
            <person name="Krizsan K."/>
            <person name="Foldi C."/>
            <person name="Dima B."/>
            <person name="Sanchez-Garcia M."/>
            <person name="Sanchez-Ramirez S."/>
            <person name="Szollosi G.J."/>
            <person name="Szarkandi J.G."/>
            <person name="Papp V."/>
            <person name="Albert L."/>
            <person name="Andreopoulos W."/>
            <person name="Angelini C."/>
            <person name="Antonin V."/>
            <person name="Barry K.W."/>
            <person name="Bougher N.L."/>
            <person name="Buchanan P."/>
            <person name="Buyck B."/>
            <person name="Bense V."/>
            <person name="Catcheside P."/>
            <person name="Chovatia M."/>
            <person name="Cooper J."/>
            <person name="Damon W."/>
            <person name="Desjardin D."/>
            <person name="Finy P."/>
            <person name="Geml J."/>
            <person name="Haridas S."/>
            <person name="Hughes K."/>
            <person name="Justo A."/>
            <person name="Karasinski D."/>
            <person name="Kautmanova I."/>
            <person name="Kiss B."/>
            <person name="Kocsube S."/>
            <person name="Kotiranta H."/>
            <person name="LaButti K.M."/>
            <person name="Lechner B.E."/>
            <person name="Liimatainen K."/>
            <person name="Lipzen A."/>
            <person name="Lukacs Z."/>
            <person name="Mihaltcheva S."/>
            <person name="Morgado L.N."/>
            <person name="Niskanen T."/>
            <person name="Noordeloos M.E."/>
            <person name="Ohm R.A."/>
            <person name="Ortiz-Santana B."/>
            <person name="Ovrebo C."/>
            <person name="Racz N."/>
            <person name="Riley R."/>
            <person name="Savchenko A."/>
            <person name="Shiryaev A."/>
            <person name="Soop K."/>
            <person name="Spirin V."/>
            <person name="Szebenyi C."/>
            <person name="Tomsovsky M."/>
            <person name="Tulloss R.E."/>
            <person name="Uehling J."/>
            <person name="Grigoriev I.V."/>
            <person name="Vagvolgyi C."/>
            <person name="Papp T."/>
            <person name="Martin F.M."/>
            <person name="Miettinen O."/>
            <person name="Hibbett D.S."/>
            <person name="Nagy L.G."/>
        </authorList>
    </citation>
    <scope>NUCLEOTIDE SEQUENCE [LARGE SCALE GENOMIC DNA]</scope>
    <source>
        <strain evidence="2 3">CBS 309.79</strain>
    </source>
</reference>
<dbReference type="InterPro" id="IPR032675">
    <property type="entry name" value="LRR_dom_sf"/>
</dbReference>